<evidence type="ECO:0000313" key="12">
    <source>
        <dbReference type="Proteomes" id="UP000094009"/>
    </source>
</evidence>
<feature type="domain" description="Tripartite ATP-independent periplasmic transporters DctQ component" evidence="10">
    <location>
        <begin position="44"/>
        <end position="173"/>
    </location>
</feature>
<evidence type="ECO:0000256" key="7">
    <source>
        <dbReference type="ARBA" id="ARBA00023136"/>
    </source>
</evidence>
<dbReference type="GO" id="GO:0022857">
    <property type="term" value="F:transmembrane transporter activity"/>
    <property type="evidence" value="ECO:0007669"/>
    <property type="project" value="UniProtKB-UniRule"/>
</dbReference>
<evidence type="ECO:0000259" key="10">
    <source>
        <dbReference type="Pfam" id="PF04290"/>
    </source>
</evidence>
<dbReference type="GO" id="GO:0005886">
    <property type="term" value="C:plasma membrane"/>
    <property type="evidence" value="ECO:0007669"/>
    <property type="project" value="UniProtKB-SubCell"/>
</dbReference>
<dbReference type="InterPro" id="IPR007387">
    <property type="entry name" value="TRAP_DctQ"/>
</dbReference>
<dbReference type="AlphaFoldDB" id="A0A853L0F1"/>
<evidence type="ECO:0000313" key="11">
    <source>
        <dbReference type="EMBL" id="OAZ09711.1"/>
    </source>
</evidence>
<keyword evidence="7 9" id="KW-0472">Membrane</keyword>
<comment type="caution">
    <text evidence="9">Lacks conserved residue(s) required for the propagation of feature annotation.</text>
</comment>
<evidence type="ECO:0000256" key="4">
    <source>
        <dbReference type="ARBA" id="ARBA00022519"/>
    </source>
</evidence>
<dbReference type="Proteomes" id="UP000094009">
    <property type="component" value="Unassembled WGS sequence"/>
</dbReference>
<proteinExistence type="inferred from homology"/>
<keyword evidence="4 9" id="KW-0997">Cell inner membrane</keyword>
<feature type="transmembrane region" description="Helical" evidence="9">
    <location>
        <begin position="110"/>
        <end position="128"/>
    </location>
</feature>
<reference evidence="11 12" key="1">
    <citation type="submission" date="2014-07" db="EMBL/GenBank/DDBJ databases">
        <title>Draft genome sequence of Thalassospira tepidiphila 1-1B.</title>
        <authorList>
            <person name="Lai Q."/>
            <person name="Shao Z."/>
        </authorList>
    </citation>
    <scope>NUCLEOTIDE SEQUENCE [LARGE SCALE GENOMIC DNA]</scope>
    <source>
        <strain evidence="11 12">MCCC 1A03514</strain>
    </source>
</reference>
<comment type="function">
    <text evidence="9">Part of the tripartite ATP-independent periplasmic (TRAP) transport system.</text>
</comment>
<keyword evidence="3" id="KW-1003">Cell membrane</keyword>
<accession>A0A853L0F1</accession>
<protein>
    <recommendedName>
        <fullName evidence="9">TRAP transporter small permease protein</fullName>
    </recommendedName>
</protein>
<sequence length="186" mass="20532">MSGATRDHNGRGNRAAPIYFLGQFVDRACIASATVAGAVMLAVAVTVTLSVTMRYIGIGGIRGDFEIVEMGCGIAAFLFLPLCQRKGNHVMVDIFSMAFPQRTRTILDQLWEILFCCGWVIISWRVAYGLIDMFDYNDRSMLLRMPTWIIYGFALFGLGLSALTALSNVIEQFVRPTTSSQTDAPQ</sequence>
<comment type="subcellular location">
    <subcellularLocation>
        <location evidence="1 9">Cell inner membrane</location>
        <topology evidence="1 9">Multi-pass membrane protein</topology>
    </subcellularLocation>
</comment>
<feature type="transmembrane region" description="Helical" evidence="9">
    <location>
        <begin position="30"/>
        <end position="52"/>
    </location>
</feature>
<feature type="transmembrane region" description="Helical" evidence="9">
    <location>
        <begin position="148"/>
        <end position="170"/>
    </location>
</feature>
<keyword evidence="5 9" id="KW-0812">Transmembrane</keyword>
<evidence type="ECO:0000256" key="9">
    <source>
        <dbReference type="RuleBase" id="RU369079"/>
    </source>
</evidence>
<dbReference type="EMBL" id="JPVZ01000004">
    <property type="protein sequence ID" value="OAZ09711.1"/>
    <property type="molecule type" value="Genomic_DNA"/>
</dbReference>
<keyword evidence="2 9" id="KW-0813">Transport</keyword>
<evidence type="ECO:0000256" key="5">
    <source>
        <dbReference type="ARBA" id="ARBA00022692"/>
    </source>
</evidence>
<comment type="caution">
    <text evidence="11">The sequence shown here is derived from an EMBL/GenBank/DDBJ whole genome shotgun (WGS) entry which is preliminary data.</text>
</comment>
<dbReference type="PANTHER" id="PTHR35011">
    <property type="entry name" value="2,3-DIKETO-L-GULONATE TRAP TRANSPORTER SMALL PERMEASE PROTEIN YIAM"/>
    <property type="match status" value="1"/>
</dbReference>
<comment type="subunit">
    <text evidence="9">The complex comprises the extracytoplasmic solute receptor protein and the two transmembrane proteins.</text>
</comment>
<evidence type="ECO:0000256" key="8">
    <source>
        <dbReference type="ARBA" id="ARBA00038436"/>
    </source>
</evidence>
<comment type="similarity">
    <text evidence="8 9">Belongs to the TRAP transporter small permease family.</text>
</comment>
<evidence type="ECO:0000256" key="6">
    <source>
        <dbReference type="ARBA" id="ARBA00022989"/>
    </source>
</evidence>
<dbReference type="InterPro" id="IPR055348">
    <property type="entry name" value="DctQ"/>
</dbReference>
<evidence type="ECO:0000256" key="1">
    <source>
        <dbReference type="ARBA" id="ARBA00004429"/>
    </source>
</evidence>
<evidence type="ECO:0000256" key="3">
    <source>
        <dbReference type="ARBA" id="ARBA00022475"/>
    </source>
</evidence>
<dbReference type="RefSeq" id="WP_064781104.1">
    <property type="nucleotide sequence ID" value="NZ_JPVZ01000004.1"/>
</dbReference>
<keyword evidence="6 9" id="KW-1133">Transmembrane helix</keyword>
<evidence type="ECO:0000256" key="2">
    <source>
        <dbReference type="ARBA" id="ARBA00022448"/>
    </source>
</evidence>
<dbReference type="Pfam" id="PF04290">
    <property type="entry name" value="DctQ"/>
    <property type="match status" value="1"/>
</dbReference>
<gene>
    <name evidence="11" type="ORF">TH4_11000</name>
</gene>
<organism evidence="11 12">
    <name type="scientific">Thalassospira tepidiphila MCCC 1A03514</name>
    <dbReference type="NCBI Taxonomy" id="1177930"/>
    <lineage>
        <taxon>Bacteria</taxon>
        <taxon>Pseudomonadati</taxon>
        <taxon>Pseudomonadota</taxon>
        <taxon>Alphaproteobacteria</taxon>
        <taxon>Rhodospirillales</taxon>
        <taxon>Thalassospiraceae</taxon>
        <taxon>Thalassospira</taxon>
    </lineage>
</organism>
<name>A0A853L0F1_9PROT</name>